<protein>
    <submittedName>
        <fullName evidence="2">Uncharacterized protein</fullName>
    </submittedName>
</protein>
<feature type="region of interest" description="Disordered" evidence="1">
    <location>
        <begin position="1"/>
        <end position="49"/>
    </location>
</feature>
<evidence type="ECO:0000313" key="3">
    <source>
        <dbReference type="Proteomes" id="UP001589758"/>
    </source>
</evidence>
<accession>A0ABV6CC97</accession>
<dbReference type="RefSeq" id="WP_385876861.1">
    <property type="nucleotide sequence ID" value="NZ_JBHLXE010000072.1"/>
</dbReference>
<gene>
    <name evidence="2" type="ORF">ACFFIT_06605</name>
</gene>
<dbReference type="EMBL" id="JBHLXE010000072">
    <property type="protein sequence ID" value="MFC0179755.1"/>
    <property type="molecule type" value="Genomic_DNA"/>
</dbReference>
<dbReference type="Proteomes" id="UP001589758">
    <property type="component" value="Unassembled WGS sequence"/>
</dbReference>
<feature type="compositionally biased region" description="Pro residues" evidence="1">
    <location>
        <begin position="25"/>
        <end position="37"/>
    </location>
</feature>
<name>A0ABV6CC97_9GAMM</name>
<evidence type="ECO:0000313" key="2">
    <source>
        <dbReference type="EMBL" id="MFC0179755.1"/>
    </source>
</evidence>
<evidence type="ECO:0000256" key="1">
    <source>
        <dbReference type="SAM" id="MobiDB-lite"/>
    </source>
</evidence>
<keyword evidence="3" id="KW-1185">Reference proteome</keyword>
<organism evidence="2 3">
    <name type="scientific">Thorsellia kenyensis</name>
    <dbReference type="NCBI Taxonomy" id="1549888"/>
    <lineage>
        <taxon>Bacteria</taxon>
        <taxon>Pseudomonadati</taxon>
        <taxon>Pseudomonadota</taxon>
        <taxon>Gammaproteobacteria</taxon>
        <taxon>Enterobacterales</taxon>
        <taxon>Thorselliaceae</taxon>
        <taxon>Thorsellia</taxon>
    </lineage>
</organism>
<comment type="caution">
    <text evidence="2">The sequence shown here is derived from an EMBL/GenBank/DDBJ whole genome shotgun (WGS) entry which is preliminary data.</text>
</comment>
<proteinExistence type="predicted"/>
<sequence>MYQPTAGIFLFPPRPQNGGDGSAPEPIPLPELPPPMPEEGEPGIIPHPLMENAPLLANQPWSYQPTLQDWLFEMSEVYDNSLSSFIADVPSLSQRGWDYVNQETREKFYQFGEWVKQKASGLLRH</sequence>
<reference evidence="2 3" key="1">
    <citation type="submission" date="2024-09" db="EMBL/GenBank/DDBJ databases">
        <authorList>
            <person name="Sun Q."/>
            <person name="Mori K."/>
        </authorList>
    </citation>
    <scope>NUCLEOTIDE SEQUENCE [LARGE SCALE GENOMIC DNA]</scope>
    <source>
        <strain evidence="2 3">CCM 8545</strain>
    </source>
</reference>